<dbReference type="SMART" id="SM00420">
    <property type="entry name" value="HTH_DEOR"/>
    <property type="match status" value="1"/>
</dbReference>
<reference evidence="5 6" key="1">
    <citation type="submission" date="2022-10" db="EMBL/GenBank/DDBJ databases">
        <title>Defluviimonas sp. nov., isolated from ocean surface sediments.</title>
        <authorList>
            <person name="He W."/>
            <person name="Wang L."/>
            <person name="Zhang D.-F."/>
        </authorList>
    </citation>
    <scope>NUCLEOTIDE SEQUENCE [LARGE SCALE GENOMIC DNA]</scope>
    <source>
        <strain evidence="5 6">WL0050</strain>
    </source>
</reference>
<evidence type="ECO:0000313" key="6">
    <source>
        <dbReference type="Proteomes" id="UP001652564"/>
    </source>
</evidence>
<keyword evidence="1" id="KW-0678">Repressor</keyword>
<dbReference type="PROSITE" id="PS51000">
    <property type="entry name" value="HTH_DEOR_2"/>
    <property type="match status" value="1"/>
</dbReference>
<dbReference type="InterPro" id="IPR001034">
    <property type="entry name" value="DeoR_HTH"/>
</dbReference>
<dbReference type="InterPro" id="IPR050313">
    <property type="entry name" value="Carb_Metab_HTH_regulators"/>
</dbReference>
<dbReference type="InterPro" id="IPR036390">
    <property type="entry name" value="WH_DNA-bd_sf"/>
</dbReference>
<dbReference type="RefSeq" id="WP_263738631.1">
    <property type="nucleotide sequence ID" value="NZ_JAOWKZ010000001.1"/>
</dbReference>
<proteinExistence type="predicted"/>
<dbReference type="Pfam" id="PF08220">
    <property type="entry name" value="HTH_DeoR"/>
    <property type="match status" value="1"/>
</dbReference>
<evidence type="ECO:0000259" key="4">
    <source>
        <dbReference type="PROSITE" id="PS51000"/>
    </source>
</evidence>
<gene>
    <name evidence="5" type="ORF">OEZ71_04045</name>
</gene>
<dbReference type="InterPro" id="IPR036388">
    <property type="entry name" value="WH-like_DNA-bd_sf"/>
</dbReference>
<dbReference type="PANTHER" id="PTHR30363:SF4">
    <property type="entry name" value="GLYCEROL-3-PHOSPHATE REGULON REPRESSOR"/>
    <property type="match status" value="1"/>
</dbReference>
<evidence type="ECO:0000256" key="1">
    <source>
        <dbReference type="ARBA" id="ARBA00022491"/>
    </source>
</evidence>
<dbReference type="Pfam" id="PF00455">
    <property type="entry name" value="DeoRC"/>
    <property type="match status" value="1"/>
</dbReference>
<dbReference type="Gene3D" id="3.40.50.1360">
    <property type="match status" value="1"/>
</dbReference>
<keyword evidence="5" id="KW-0238">DNA-binding</keyword>
<evidence type="ECO:0000256" key="3">
    <source>
        <dbReference type="ARBA" id="ARBA00023163"/>
    </source>
</evidence>
<dbReference type="EMBL" id="JAOWKZ010000001">
    <property type="protein sequence ID" value="MCV2871462.1"/>
    <property type="molecule type" value="Genomic_DNA"/>
</dbReference>
<sequence length="261" mass="28437">MTRPDGGKTSHRQFELLEVLRRQGGSARNADIAQAMDVSEETVRRLVKTLADDGKVERLHGGTVLAGVEPGFYQRIAQNPDGKKRIAKSVAREITDGMCIFLDVGTTTTFVAEALRAHHRLYVVTNSMPVAQTLAHHNDNRVVLTGGDVGHDEHGTYGPLAEEVLRRHAFDVAILSANALNDRHGFLVFNPAEAAISRVAVEQAHRPIVTADHEKFGRRAPQVSCDPADIDLLVTDRVPPARLSAALKGWGVSVRIAKEVV</sequence>
<keyword evidence="3" id="KW-0804">Transcription</keyword>
<evidence type="ECO:0000256" key="2">
    <source>
        <dbReference type="ARBA" id="ARBA00023015"/>
    </source>
</evidence>
<organism evidence="5 6">
    <name type="scientific">Albidovulum litorale</name>
    <dbReference type="NCBI Taxonomy" id="2984134"/>
    <lineage>
        <taxon>Bacteria</taxon>
        <taxon>Pseudomonadati</taxon>
        <taxon>Pseudomonadota</taxon>
        <taxon>Alphaproteobacteria</taxon>
        <taxon>Rhodobacterales</taxon>
        <taxon>Paracoccaceae</taxon>
        <taxon>Albidovulum</taxon>
    </lineage>
</organism>
<accession>A0ABT2ZK84</accession>
<dbReference type="Proteomes" id="UP001652564">
    <property type="component" value="Unassembled WGS sequence"/>
</dbReference>
<keyword evidence="2" id="KW-0805">Transcription regulation</keyword>
<dbReference type="InterPro" id="IPR037171">
    <property type="entry name" value="NagB/RpiA_transferase-like"/>
</dbReference>
<dbReference type="GO" id="GO:0003677">
    <property type="term" value="F:DNA binding"/>
    <property type="evidence" value="ECO:0007669"/>
    <property type="project" value="UniProtKB-KW"/>
</dbReference>
<name>A0ABT2ZK84_9RHOB</name>
<dbReference type="InterPro" id="IPR014036">
    <property type="entry name" value="DeoR-like_C"/>
</dbReference>
<protein>
    <submittedName>
        <fullName evidence="5">DeoR/GlpR family DNA-binding transcription regulator</fullName>
    </submittedName>
</protein>
<feature type="domain" description="HTH deoR-type" evidence="4">
    <location>
        <begin position="10"/>
        <end position="65"/>
    </location>
</feature>
<dbReference type="PRINTS" id="PR00037">
    <property type="entry name" value="HTHLACR"/>
</dbReference>
<keyword evidence="6" id="KW-1185">Reference proteome</keyword>
<dbReference type="SUPFAM" id="SSF46785">
    <property type="entry name" value="Winged helix' DNA-binding domain"/>
    <property type="match status" value="1"/>
</dbReference>
<dbReference type="Gene3D" id="1.10.10.10">
    <property type="entry name" value="Winged helix-like DNA-binding domain superfamily/Winged helix DNA-binding domain"/>
    <property type="match status" value="1"/>
</dbReference>
<comment type="caution">
    <text evidence="5">The sequence shown here is derived from an EMBL/GenBank/DDBJ whole genome shotgun (WGS) entry which is preliminary data.</text>
</comment>
<dbReference type="SMART" id="SM01134">
    <property type="entry name" value="DeoRC"/>
    <property type="match status" value="1"/>
</dbReference>
<evidence type="ECO:0000313" key="5">
    <source>
        <dbReference type="EMBL" id="MCV2871462.1"/>
    </source>
</evidence>
<dbReference type="PANTHER" id="PTHR30363">
    <property type="entry name" value="HTH-TYPE TRANSCRIPTIONAL REGULATOR SRLR-RELATED"/>
    <property type="match status" value="1"/>
</dbReference>
<dbReference type="SUPFAM" id="SSF100950">
    <property type="entry name" value="NagB/RpiA/CoA transferase-like"/>
    <property type="match status" value="1"/>
</dbReference>